<organism evidence="10 11">
    <name type="scientific">Paracoccus sphaerophysae</name>
    <dbReference type="NCBI Taxonomy" id="690417"/>
    <lineage>
        <taxon>Bacteria</taxon>
        <taxon>Pseudomonadati</taxon>
        <taxon>Pseudomonadota</taxon>
        <taxon>Alphaproteobacteria</taxon>
        <taxon>Rhodobacterales</taxon>
        <taxon>Paracoccaceae</taxon>
        <taxon>Paracoccus</taxon>
    </lineage>
</organism>
<dbReference type="STRING" id="690417.IC63_12165"/>
<feature type="transmembrane region" description="Helical" evidence="8">
    <location>
        <begin position="535"/>
        <end position="554"/>
    </location>
</feature>
<feature type="transmembrane region" description="Helical" evidence="8">
    <location>
        <begin position="479"/>
        <end position="503"/>
    </location>
</feature>
<evidence type="ECO:0000256" key="3">
    <source>
        <dbReference type="ARBA" id="ARBA00022475"/>
    </source>
</evidence>
<evidence type="ECO:0000256" key="5">
    <source>
        <dbReference type="ARBA" id="ARBA00022692"/>
    </source>
</evidence>
<dbReference type="PROSITE" id="PS50928">
    <property type="entry name" value="ABC_TM1"/>
    <property type="match status" value="2"/>
</dbReference>
<reference evidence="10 11" key="2">
    <citation type="submission" date="2014-10" db="EMBL/GenBank/DDBJ databases">
        <title>Paracoccus sanguinis sp. nov., isolated from clinical specimens of New York State patients.</title>
        <authorList>
            <person name="Mingle L.A."/>
            <person name="Cole J.A."/>
            <person name="Lapierre P."/>
            <person name="Musser K.A."/>
        </authorList>
    </citation>
    <scope>NUCLEOTIDE SEQUENCE [LARGE SCALE GENOMIC DNA]</scope>
    <source>
        <strain evidence="10 11">HAMBI 3106</strain>
    </source>
</reference>
<evidence type="ECO:0000259" key="9">
    <source>
        <dbReference type="PROSITE" id="PS50928"/>
    </source>
</evidence>
<evidence type="ECO:0000313" key="10">
    <source>
        <dbReference type="EMBL" id="KGJ04418.1"/>
    </source>
</evidence>
<feature type="transmembrane region" description="Helical" evidence="8">
    <location>
        <begin position="196"/>
        <end position="221"/>
    </location>
</feature>
<feature type="domain" description="ABC transmembrane type-1" evidence="9">
    <location>
        <begin position="360"/>
        <end position="554"/>
    </location>
</feature>
<dbReference type="GO" id="GO:0005886">
    <property type="term" value="C:plasma membrane"/>
    <property type="evidence" value="ECO:0007669"/>
    <property type="project" value="UniProtKB-SubCell"/>
</dbReference>
<keyword evidence="6 8" id="KW-1133">Transmembrane helix</keyword>
<dbReference type="Proteomes" id="UP000029917">
    <property type="component" value="Unassembled WGS sequence"/>
</dbReference>
<keyword evidence="4" id="KW-0997">Cell inner membrane</keyword>
<dbReference type="AlphaFoldDB" id="A0A099F2D5"/>
<feature type="transmembrane region" description="Helical" evidence="8">
    <location>
        <begin position="103"/>
        <end position="124"/>
    </location>
</feature>
<reference evidence="10 11" key="1">
    <citation type="submission" date="2014-09" db="EMBL/GenBank/DDBJ databases">
        <authorList>
            <person name="McGinnis J.M."/>
            <person name="Wolfgang W.J."/>
        </authorList>
    </citation>
    <scope>NUCLEOTIDE SEQUENCE [LARGE SCALE GENOMIC DNA]</scope>
    <source>
        <strain evidence="10 11">HAMBI 3106</strain>
    </source>
</reference>
<keyword evidence="5 8" id="KW-0812">Transmembrane</keyword>
<dbReference type="CDD" id="cd06261">
    <property type="entry name" value="TM_PBP2"/>
    <property type="match status" value="2"/>
</dbReference>
<evidence type="ECO:0000256" key="7">
    <source>
        <dbReference type="ARBA" id="ARBA00023136"/>
    </source>
</evidence>
<dbReference type="EMBL" id="JRKS01000042">
    <property type="protein sequence ID" value="KGJ04418.1"/>
    <property type="molecule type" value="Genomic_DNA"/>
</dbReference>
<dbReference type="PANTHER" id="PTHR43357">
    <property type="entry name" value="INNER MEMBRANE ABC TRANSPORTER PERMEASE PROTEIN YDCV"/>
    <property type="match status" value="1"/>
</dbReference>
<proteinExistence type="inferred from homology"/>
<dbReference type="Pfam" id="PF00528">
    <property type="entry name" value="BPD_transp_1"/>
    <property type="match status" value="2"/>
</dbReference>
<name>A0A099F2D5_9RHOB</name>
<feature type="transmembrane region" description="Helical" evidence="8">
    <location>
        <begin position="308"/>
        <end position="339"/>
    </location>
</feature>
<dbReference type="SUPFAM" id="SSF161098">
    <property type="entry name" value="MetI-like"/>
    <property type="match status" value="2"/>
</dbReference>
<keyword evidence="3" id="KW-1003">Cell membrane</keyword>
<feature type="transmembrane region" description="Helical" evidence="8">
    <location>
        <begin position="74"/>
        <end position="96"/>
    </location>
</feature>
<evidence type="ECO:0000256" key="2">
    <source>
        <dbReference type="ARBA" id="ARBA00022448"/>
    </source>
</evidence>
<evidence type="ECO:0000256" key="6">
    <source>
        <dbReference type="ARBA" id="ARBA00022989"/>
    </source>
</evidence>
<gene>
    <name evidence="10" type="ORF">IC63_12165</name>
</gene>
<keyword evidence="7 8" id="KW-0472">Membrane</keyword>
<feature type="transmembrane region" description="Helical" evidence="8">
    <location>
        <begin position="359"/>
        <end position="386"/>
    </location>
</feature>
<comment type="caution">
    <text evidence="10">The sequence shown here is derived from an EMBL/GenBank/DDBJ whole genome shotgun (WGS) entry which is preliminary data.</text>
</comment>
<sequence>MRSLYWRSLHGHRVRGLWIVALLACFVLVTGLAPLVRLFALALGPGEGGEALGLLRETLSSRAFNRALGNTLTASGGSVLISAALGTALALATGLARLPGRALLGFLALSPLLIPSQIMALAWIELMGSGSAVLGALGLAPAPGSRNPLYSGAGVAWLMGIEHMPLVFIAARASLSGLPLDLIEAARISGAGSARILRCIVLPLTLPAIAAGSVLAFAGAVGNFGVPALLGIPGRFPVLTTLIYQRLNGFGPGVIGSVAAMALVLVALAAGALVLRHLVVRRTAVPVTAGRSFAGFETGPWRWPLAAAVWAVLLALSVLPILALTTTALLPALGVPFGFETATLRNFESALASPAIRRAFANSFLLAGAAGLVSALVALPLAWLALTARNPLARALSWLAEPAYVVPGTVLALAMILAYLRPLPLLGFSIYGTGAILLVAYLGRFLPVSLRPVEAALSALDPALDEAARIHGVSPLRRMLGIAGPAALPAAAAGALVIFMTAINELTLSALLWSAGNETIGVQIFSLQYEGNSTAAAALSVLALAAVAILVLVADRLGRSLPPGTLPWRAD</sequence>
<dbReference type="GO" id="GO:0055085">
    <property type="term" value="P:transmembrane transport"/>
    <property type="evidence" value="ECO:0007669"/>
    <property type="project" value="InterPro"/>
</dbReference>
<evidence type="ECO:0000313" key="11">
    <source>
        <dbReference type="Proteomes" id="UP000029917"/>
    </source>
</evidence>
<keyword evidence="11" id="KW-1185">Reference proteome</keyword>
<feature type="transmembrane region" description="Helical" evidence="8">
    <location>
        <begin position="16"/>
        <end position="36"/>
    </location>
</feature>
<dbReference type="Gene3D" id="1.10.3720.10">
    <property type="entry name" value="MetI-like"/>
    <property type="match status" value="2"/>
</dbReference>
<evidence type="ECO:0000256" key="4">
    <source>
        <dbReference type="ARBA" id="ARBA00022519"/>
    </source>
</evidence>
<feature type="transmembrane region" description="Helical" evidence="8">
    <location>
        <begin position="155"/>
        <end position="175"/>
    </location>
</feature>
<feature type="transmembrane region" description="Helical" evidence="8">
    <location>
        <begin position="425"/>
        <end position="443"/>
    </location>
</feature>
<comment type="subcellular location">
    <subcellularLocation>
        <location evidence="1">Cell inner membrane</location>
        <topology evidence="1">Multi-pass membrane protein</topology>
    </subcellularLocation>
    <subcellularLocation>
        <location evidence="8">Cell membrane</location>
        <topology evidence="8">Multi-pass membrane protein</topology>
    </subcellularLocation>
</comment>
<keyword evidence="2 8" id="KW-0813">Transport</keyword>
<comment type="similarity">
    <text evidence="8">Belongs to the binding-protein-dependent transport system permease family.</text>
</comment>
<protein>
    <recommendedName>
        <fullName evidence="9">ABC transmembrane type-1 domain-containing protein</fullName>
    </recommendedName>
</protein>
<feature type="transmembrane region" description="Helical" evidence="8">
    <location>
        <begin position="254"/>
        <end position="275"/>
    </location>
</feature>
<feature type="domain" description="ABC transmembrane type-1" evidence="9">
    <location>
        <begin position="68"/>
        <end position="276"/>
    </location>
</feature>
<dbReference type="InterPro" id="IPR000515">
    <property type="entry name" value="MetI-like"/>
</dbReference>
<evidence type="ECO:0000256" key="8">
    <source>
        <dbReference type="RuleBase" id="RU363032"/>
    </source>
</evidence>
<dbReference type="InterPro" id="IPR035906">
    <property type="entry name" value="MetI-like_sf"/>
</dbReference>
<feature type="transmembrane region" description="Helical" evidence="8">
    <location>
        <begin position="398"/>
        <end position="419"/>
    </location>
</feature>
<evidence type="ECO:0000256" key="1">
    <source>
        <dbReference type="ARBA" id="ARBA00004429"/>
    </source>
</evidence>
<accession>A0A099F2D5</accession>
<dbReference type="PANTHER" id="PTHR43357:SF3">
    <property type="entry name" value="FE(3+)-TRANSPORT SYSTEM PERMEASE PROTEIN FBPB 2"/>
    <property type="match status" value="1"/>
</dbReference>